<evidence type="ECO:0000313" key="1">
    <source>
        <dbReference type="EMBL" id="WOL11184.1"/>
    </source>
</evidence>
<dbReference type="PANTHER" id="PTHR47780">
    <property type="entry name" value="PROTEIN SET DOMAIN GROUP 41"/>
    <property type="match status" value="1"/>
</dbReference>
<organism evidence="1 2">
    <name type="scientific">Canna indica</name>
    <name type="common">Indian-shot</name>
    <dbReference type="NCBI Taxonomy" id="4628"/>
    <lineage>
        <taxon>Eukaryota</taxon>
        <taxon>Viridiplantae</taxon>
        <taxon>Streptophyta</taxon>
        <taxon>Embryophyta</taxon>
        <taxon>Tracheophyta</taxon>
        <taxon>Spermatophyta</taxon>
        <taxon>Magnoliopsida</taxon>
        <taxon>Liliopsida</taxon>
        <taxon>Zingiberales</taxon>
        <taxon>Cannaceae</taxon>
        <taxon>Canna</taxon>
    </lineage>
</organism>
<dbReference type="EMBL" id="CP136895">
    <property type="protein sequence ID" value="WOL11184.1"/>
    <property type="molecule type" value="Genomic_DNA"/>
</dbReference>
<reference evidence="1 2" key="1">
    <citation type="submission" date="2023-10" db="EMBL/GenBank/DDBJ databases">
        <title>Chromosome-scale genome assembly provides insights into flower coloration mechanisms of Canna indica.</title>
        <authorList>
            <person name="Li C."/>
        </authorList>
    </citation>
    <scope>NUCLEOTIDE SEQUENCE [LARGE SCALE GENOMIC DNA]</scope>
    <source>
        <tissue evidence="1">Flower</tissue>
    </source>
</reference>
<proteinExistence type="predicted"/>
<keyword evidence="2" id="KW-1185">Reference proteome</keyword>
<dbReference type="AlphaFoldDB" id="A0AAQ3KM78"/>
<sequence length="223" mass="25400">MLFQSSQDKKFQADLKIKLHPLHYLSLNAYIMLASAYRTRLCNLLTIYVDGGNNFEVFESGRAAVSYSLLLAGAAHHLFLSEPSLIATTAHFLLSAAESIFSLLKIPECSLNEQLLKSEMDSIFCHYHSGMMELTLDACNATSMRFLECISQILLCTWPILIHGLRYLENIKSPINFRWLGLKIQTPQCFACHKETSDFIKQEFSECHGDSFVKDQSRWTIAY</sequence>
<name>A0AAQ3KM78_9LILI</name>
<dbReference type="PANTHER" id="PTHR47780:SF1">
    <property type="entry name" value="PROTEIN SET DOMAIN GROUP 41"/>
    <property type="match status" value="1"/>
</dbReference>
<evidence type="ECO:0000313" key="2">
    <source>
        <dbReference type="Proteomes" id="UP001327560"/>
    </source>
</evidence>
<accession>A0AAQ3KM78</accession>
<gene>
    <name evidence="1" type="ORF">Cni_G19946</name>
</gene>
<dbReference type="Proteomes" id="UP001327560">
    <property type="component" value="Chromosome 6"/>
</dbReference>
<protein>
    <submittedName>
        <fullName evidence="1">Protein SET DOMAIN GROUP 41 isoform X1</fullName>
    </submittedName>
</protein>